<protein>
    <submittedName>
        <fullName evidence="1">Uncharacterized protein</fullName>
    </submittedName>
</protein>
<sequence>MLHGKEQSYGIALVNVTDQVLSVNDFPSWSLVPGRSWTDSPHNVNLPPHGRVTSWTIREPSGEKSIELNWKILDWQDGGAKTKVIRAAQQILALPDFEKIRRANELYTINLVWDGSSFQLTYTVVRDGSLVDVLPDMSVVPKGMMESPRKIRGYHERE</sequence>
<reference evidence="1" key="1">
    <citation type="submission" date="2019-08" db="EMBL/GenBank/DDBJ databases">
        <authorList>
            <person name="Kucharzyk K."/>
            <person name="Murdoch R.W."/>
            <person name="Higgins S."/>
            <person name="Loffler F."/>
        </authorList>
    </citation>
    <scope>NUCLEOTIDE SEQUENCE</scope>
</reference>
<dbReference type="AlphaFoldDB" id="A0A645I9Q0"/>
<proteinExistence type="predicted"/>
<dbReference type="EMBL" id="VSSQ01109107">
    <property type="protein sequence ID" value="MPN47532.1"/>
    <property type="molecule type" value="Genomic_DNA"/>
</dbReference>
<organism evidence="1">
    <name type="scientific">bioreactor metagenome</name>
    <dbReference type="NCBI Taxonomy" id="1076179"/>
    <lineage>
        <taxon>unclassified sequences</taxon>
        <taxon>metagenomes</taxon>
        <taxon>ecological metagenomes</taxon>
    </lineage>
</organism>
<gene>
    <name evidence="1" type="ORF">SDC9_195135</name>
</gene>
<accession>A0A645I9Q0</accession>
<evidence type="ECO:0000313" key="1">
    <source>
        <dbReference type="EMBL" id="MPN47532.1"/>
    </source>
</evidence>
<name>A0A645I9Q0_9ZZZZ</name>
<comment type="caution">
    <text evidence="1">The sequence shown here is derived from an EMBL/GenBank/DDBJ whole genome shotgun (WGS) entry which is preliminary data.</text>
</comment>